<evidence type="ECO:0000256" key="12">
    <source>
        <dbReference type="SAM" id="Phobius"/>
    </source>
</evidence>
<evidence type="ECO:0000256" key="2">
    <source>
        <dbReference type="ARBA" id="ARBA00007929"/>
    </source>
</evidence>
<dbReference type="PANTHER" id="PTHR45743:SF2">
    <property type="entry name" value="POTASSIUM CHANNEL AKT1"/>
    <property type="match status" value="1"/>
</dbReference>
<evidence type="ECO:0000313" key="15">
    <source>
        <dbReference type="Proteomes" id="UP000075714"/>
    </source>
</evidence>
<feature type="region of interest" description="Disordered" evidence="11">
    <location>
        <begin position="404"/>
        <end position="446"/>
    </location>
</feature>
<dbReference type="Gene3D" id="1.10.287.70">
    <property type="match status" value="1"/>
</dbReference>
<comment type="caution">
    <text evidence="14">The sequence shown here is derived from an EMBL/GenBank/DDBJ whole genome shotgun (WGS) entry which is preliminary data.</text>
</comment>
<dbReference type="InterPro" id="IPR000595">
    <property type="entry name" value="cNMP-bd_dom"/>
</dbReference>
<dbReference type="PROSITE" id="PS50088">
    <property type="entry name" value="ANK_REPEAT"/>
    <property type="match status" value="2"/>
</dbReference>
<dbReference type="SUPFAM" id="SSF51206">
    <property type="entry name" value="cAMP-binding domain-like"/>
    <property type="match status" value="1"/>
</dbReference>
<keyword evidence="5" id="KW-0633">Potassium transport</keyword>
<keyword evidence="6" id="KW-0407">Ion channel</keyword>
<dbReference type="InterPro" id="IPR018490">
    <property type="entry name" value="cNMP-bd_dom_sf"/>
</dbReference>
<keyword evidence="5" id="KW-0631">Potassium channel</keyword>
<accession>A0A150G3N3</accession>
<evidence type="ECO:0000256" key="6">
    <source>
        <dbReference type="ARBA" id="ARBA00022882"/>
    </source>
</evidence>
<dbReference type="InterPro" id="IPR002110">
    <property type="entry name" value="Ankyrin_rpt"/>
</dbReference>
<dbReference type="AlphaFoldDB" id="A0A150G3N3"/>
<reference evidence="15" key="1">
    <citation type="journal article" date="2016" name="Nat. Commun.">
        <title>The Gonium pectorale genome demonstrates co-option of cell cycle regulation during the evolution of multicellularity.</title>
        <authorList>
            <person name="Hanschen E.R."/>
            <person name="Marriage T.N."/>
            <person name="Ferris P.J."/>
            <person name="Hamaji T."/>
            <person name="Toyoda A."/>
            <person name="Fujiyama A."/>
            <person name="Neme R."/>
            <person name="Noguchi H."/>
            <person name="Minakuchi Y."/>
            <person name="Suzuki M."/>
            <person name="Kawai-Toyooka H."/>
            <person name="Smith D.R."/>
            <person name="Sparks H."/>
            <person name="Anderson J."/>
            <person name="Bakaric R."/>
            <person name="Luria V."/>
            <person name="Karger A."/>
            <person name="Kirschner M.W."/>
            <person name="Durand P.M."/>
            <person name="Michod R.E."/>
            <person name="Nozaki H."/>
            <person name="Olson B.J."/>
        </authorList>
    </citation>
    <scope>NUCLEOTIDE SEQUENCE [LARGE SCALE GENOMIC DNA]</scope>
    <source>
        <strain evidence="15">NIES-2863</strain>
    </source>
</reference>
<evidence type="ECO:0000259" key="13">
    <source>
        <dbReference type="PROSITE" id="PS50042"/>
    </source>
</evidence>
<evidence type="ECO:0000313" key="14">
    <source>
        <dbReference type="EMBL" id="KXZ44423.1"/>
    </source>
</evidence>
<dbReference type="Pfam" id="PF00520">
    <property type="entry name" value="Ion_trans"/>
    <property type="match status" value="1"/>
</dbReference>
<dbReference type="SUPFAM" id="SSF81324">
    <property type="entry name" value="Voltage-gated potassium channels"/>
    <property type="match status" value="1"/>
</dbReference>
<evidence type="ECO:0000256" key="4">
    <source>
        <dbReference type="ARBA" id="ARBA00022692"/>
    </source>
</evidence>
<evidence type="ECO:0000256" key="3">
    <source>
        <dbReference type="ARBA" id="ARBA00022448"/>
    </source>
</evidence>
<dbReference type="InterPro" id="IPR036770">
    <property type="entry name" value="Ankyrin_rpt-contain_sf"/>
</dbReference>
<evidence type="ECO:0000256" key="9">
    <source>
        <dbReference type="ARBA" id="ARBA00023136"/>
    </source>
</evidence>
<keyword evidence="15" id="KW-1185">Reference proteome</keyword>
<feature type="repeat" description="ANK" evidence="10">
    <location>
        <begin position="630"/>
        <end position="662"/>
    </location>
</feature>
<organism evidence="14 15">
    <name type="scientific">Gonium pectorale</name>
    <name type="common">Green alga</name>
    <dbReference type="NCBI Taxonomy" id="33097"/>
    <lineage>
        <taxon>Eukaryota</taxon>
        <taxon>Viridiplantae</taxon>
        <taxon>Chlorophyta</taxon>
        <taxon>core chlorophytes</taxon>
        <taxon>Chlorophyceae</taxon>
        <taxon>CS clade</taxon>
        <taxon>Chlamydomonadales</taxon>
        <taxon>Volvocaceae</taxon>
        <taxon>Gonium</taxon>
    </lineage>
</organism>
<feature type="domain" description="Cyclic nucleotide-binding" evidence="13">
    <location>
        <begin position="289"/>
        <end position="359"/>
    </location>
</feature>
<keyword evidence="4 12" id="KW-0812">Transmembrane</keyword>
<keyword evidence="7 12" id="KW-1133">Transmembrane helix</keyword>
<comment type="similarity">
    <text evidence="2">Belongs to the potassium channel family. Plant (TC 1.A.1.4) subfamily.</text>
</comment>
<keyword evidence="3" id="KW-0813">Transport</keyword>
<keyword evidence="10" id="KW-0040">ANK repeat</keyword>
<evidence type="ECO:0000256" key="10">
    <source>
        <dbReference type="PROSITE-ProRule" id="PRU00023"/>
    </source>
</evidence>
<sequence length="689" mass="74518">MKHLGEVLFTADLISKFFVAFYDMETGILVMSSKRIALHYMSSWKFPCDLISALPLDTIIEAFGAASAPPRVQAGLAFIKMLQLVRLYRVFEFFHALDYSLSLGQGTLLVVRNTTYAFYATHWAACMFYQVAQVEGISPASWVGRNAPRFLGRPQYERYLLSLYFSVSAFTGLGDNALYASTVPEAAFMICYLFFNLFLGAYILGTVTMLVVKGDERSKLFRDRMYSLADFSKNNELPQSLYSAMQEHLEVTFQADTASDEQVLGIYPTAIRRKVLRHLYLQPVRSCYLFRGCKQRFLDALLTAARVELFMPGVQIMTEGDNVTELLILVSGEVAVSQHRVNVGAAYSTFAASGQGMAFDGSSHHTVASADGSNSGRRSISGGGIGVRTRFGLGGFFGVGKDSGKEGGKGGAGRSHSGGSVHRGSSSGPPAAAVDPSGRGSFVNGSNGGGLDYSSHNDVRGVGAALAEVPFFTDIPSHEAALSTTVVRALSLPKAAWEMLVEQFPQQARIVLDNLQARQESDLYTALHNAALVSQLSAEQLDTAIALIKAKDGMESVDPALVAETRAALTQAQMEALMRLDDVRAVVRAHVRKVDHLRVYRFLQQAAQGDVETLRAMLNQGMSANSADYDGRTGLMLAAAAGHESVVRLLLDHGAKADQLDSFGNSALSEACKEGNDKVIDLLLGYGAT</sequence>
<keyword evidence="6" id="KW-0851">Voltage-gated channel</keyword>
<evidence type="ECO:0000256" key="1">
    <source>
        <dbReference type="ARBA" id="ARBA00004141"/>
    </source>
</evidence>
<keyword evidence="8" id="KW-0406">Ion transport</keyword>
<dbReference type="Gene3D" id="1.25.40.20">
    <property type="entry name" value="Ankyrin repeat-containing domain"/>
    <property type="match status" value="1"/>
</dbReference>
<evidence type="ECO:0000256" key="8">
    <source>
        <dbReference type="ARBA" id="ARBA00023065"/>
    </source>
</evidence>
<feature type="compositionally biased region" description="Low complexity" evidence="11">
    <location>
        <begin position="414"/>
        <end position="428"/>
    </location>
</feature>
<dbReference type="Pfam" id="PF12796">
    <property type="entry name" value="Ank_2"/>
    <property type="match status" value="1"/>
</dbReference>
<feature type="repeat" description="ANK" evidence="10">
    <location>
        <begin position="663"/>
        <end position="689"/>
    </location>
</feature>
<dbReference type="EMBL" id="LSYV01000069">
    <property type="protein sequence ID" value="KXZ44423.1"/>
    <property type="molecule type" value="Genomic_DNA"/>
</dbReference>
<dbReference type="PROSITE" id="PS50042">
    <property type="entry name" value="CNMP_BINDING_3"/>
    <property type="match status" value="1"/>
</dbReference>
<evidence type="ECO:0000256" key="5">
    <source>
        <dbReference type="ARBA" id="ARBA00022826"/>
    </source>
</evidence>
<feature type="region of interest" description="Disordered" evidence="11">
    <location>
        <begin position="363"/>
        <end position="383"/>
    </location>
</feature>
<comment type="subcellular location">
    <subcellularLocation>
        <location evidence="1">Membrane</location>
        <topology evidence="1">Multi-pass membrane protein</topology>
    </subcellularLocation>
</comment>
<dbReference type="Gene3D" id="2.60.120.10">
    <property type="entry name" value="Jelly Rolls"/>
    <property type="match status" value="1"/>
</dbReference>
<feature type="transmembrane region" description="Helical" evidence="12">
    <location>
        <begin position="186"/>
        <end position="212"/>
    </location>
</feature>
<dbReference type="Proteomes" id="UP000075714">
    <property type="component" value="Unassembled WGS sequence"/>
</dbReference>
<dbReference type="InterPro" id="IPR005821">
    <property type="entry name" value="Ion_trans_dom"/>
</dbReference>
<feature type="transmembrane region" description="Helical" evidence="12">
    <location>
        <begin position="159"/>
        <end position="180"/>
    </location>
</feature>
<gene>
    <name evidence="14" type="ORF">GPECTOR_68g396</name>
</gene>
<dbReference type="GO" id="GO:0005249">
    <property type="term" value="F:voltage-gated potassium channel activity"/>
    <property type="evidence" value="ECO:0007669"/>
    <property type="project" value="InterPro"/>
</dbReference>
<keyword evidence="5" id="KW-0630">Potassium</keyword>
<dbReference type="InterPro" id="IPR014710">
    <property type="entry name" value="RmlC-like_jellyroll"/>
</dbReference>
<dbReference type="InterPro" id="IPR045319">
    <property type="entry name" value="KAT/AKT"/>
</dbReference>
<keyword evidence="9 12" id="KW-0472">Membrane</keyword>
<dbReference type="SUPFAM" id="SSF48403">
    <property type="entry name" value="Ankyrin repeat"/>
    <property type="match status" value="1"/>
</dbReference>
<dbReference type="OrthoDB" id="2012993at2759"/>
<evidence type="ECO:0000256" key="11">
    <source>
        <dbReference type="SAM" id="MobiDB-lite"/>
    </source>
</evidence>
<dbReference type="PANTHER" id="PTHR45743">
    <property type="entry name" value="POTASSIUM CHANNEL AKT1"/>
    <property type="match status" value="1"/>
</dbReference>
<dbReference type="GO" id="GO:0034702">
    <property type="term" value="C:monoatomic ion channel complex"/>
    <property type="evidence" value="ECO:0007669"/>
    <property type="project" value="UniProtKB-KW"/>
</dbReference>
<dbReference type="CDD" id="cd00038">
    <property type="entry name" value="CAP_ED"/>
    <property type="match status" value="1"/>
</dbReference>
<evidence type="ECO:0000256" key="7">
    <source>
        <dbReference type="ARBA" id="ARBA00022989"/>
    </source>
</evidence>
<name>A0A150G3N3_GONPE</name>
<dbReference type="SMART" id="SM00248">
    <property type="entry name" value="ANK"/>
    <property type="match status" value="3"/>
</dbReference>
<dbReference type="PROSITE" id="PS50297">
    <property type="entry name" value="ANK_REP_REGION"/>
    <property type="match status" value="2"/>
</dbReference>
<protein>
    <recommendedName>
        <fullName evidence="13">Cyclic nucleotide-binding domain-containing protein</fullName>
    </recommendedName>
</protein>
<proteinExistence type="inferred from homology"/>